<evidence type="ECO:0000256" key="1">
    <source>
        <dbReference type="ARBA" id="ARBA00007118"/>
    </source>
</evidence>
<dbReference type="GO" id="GO:0016491">
    <property type="term" value="F:oxidoreductase activity"/>
    <property type="evidence" value="ECO:0007669"/>
    <property type="project" value="UniProtKB-KW"/>
</dbReference>
<proteinExistence type="inferred from homology"/>
<name>A0A1I1D403_9FLAO</name>
<keyword evidence="2" id="KW-0560">Oxidoreductase</keyword>
<dbReference type="Pfam" id="PF00881">
    <property type="entry name" value="Nitroreductase"/>
    <property type="match status" value="1"/>
</dbReference>
<dbReference type="Proteomes" id="UP000199438">
    <property type="component" value="Unassembled WGS sequence"/>
</dbReference>
<dbReference type="PANTHER" id="PTHR43673">
    <property type="entry name" value="NAD(P)H NITROREDUCTASE YDGI-RELATED"/>
    <property type="match status" value="1"/>
</dbReference>
<reference evidence="5" key="1">
    <citation type="submission" date="2016-10" db="EMBL/GenBank/DDBJ databases">
        <authorList>
            <person name="Varghese N."/>
            <person name="Submissions S."/>
        </authorList>
    </citation>
    <scope>NUCLEOTIDE SEQUENCE [LARGE SCALE GENOMIC DNA]</scope>
    <source>
        <strain evidence="5">DSM 24499</strain>
    </source>
</reference>
<organism evidence="4 5">
    <name type="scientific">Zunongwangia mangrovi</name>
    <dbReference type="NCBI Taxonomy" id="1334022"/>
    <lineage>
        <taxon>Bacteria</taxon>
        <taxon>Pseudomonadati</taxon>
        <taxon>Bacteroidota</taxon>
        <taxon>Flavobacteriia</taxon>
        <taxon>Flavobacteriales</taxon>
        <taxon>Flavobacteriaceae</taxon>
        <taxon>Zunongwangia</taxon>
    </lineage>
</organism>
<protein>
    <submittedName>
        <fullName evidence="4">Nitroreductase</fullName>
    </submittedName>
</protein>
<keyword evidence="5" id="KW-1185">Reference proteome</keyword>
<feature type="domain" description="Nitroreductase" evidence="3">
    <location>
        <begin position="169"/>
        <end position="311"/>
    </location>
</feature>
<dbReference type="PANTHER" id="PTHR43673:SF10">
    <property type="entry name" value="NADH DEHYDROGENASE_NAD(P)H NITROREDUCTASE XCC3605-RELATED"/>
    <property type="match status" value="1"/>
</dbReference>
<dbReference type="STRING" id="1334022.SAMN04487907_101127"/>
<dbReference type="Gene3D" id="3.40.109.10">
    <property type="entry name" value="NADH Oxidase"/>
    <property type="match status" value="1"/>
</dbReference>
<gene>
    <name evidence="4" type="ORF">SAMN04487907_101127</name>
</gene>
<dbReference type="InterPro" id="IPR029479">
    <property type="entry name" value="Nitroreductase"/>
</dbReference>
<accession>A0A1I1D403</accession>
<evidence type="ECO:0000259" key="3">
    <source>
        <dbReference type="Pfam" id="PF00881"/>
    </source>
</evidence>
<evidence type="ECO:0000313" key="4">
    <source>
        <dbReference type="EMBL" id="SFB69749.1"/>
    </source>
</evidence>
<evidence type="ECO:0000313" key="5">
    <source>
        <dbReference type="Proteomes" id="UP000199438"/>
    </source>
</evidence>
<dbReference type="InterPro" id="IPR000415">
    <property type="entry name" value="Nitroreductase-like"/>
</dbReference>
<dbReference type="SUPFAM" id="SSF55469">
    <property type="entry name" value="FMN-dependent nitroreductase-like"/>
    <property type="match status" value="1"/>
</dbReference>
<comment type="similarity">
    <text evidence="1">Belongs to the nitroreductase family.</text>
</comment>
<dbReference type="OrthoDB" id="9809288at2"/>
<sequence>MKELLFKIFPDSFIRFIFNKTLRAYTIYQSYNYDRKRYKKYSDSFLMKKQNELIGNIIKHYHVFEKGLTMPNTRLGFGQPKLIVLINECLRYIDLFGANEPQLKHAVAVIKEYENFHAENNFALEDNTLENLKKINTLNIEGPVSKQLVQSSEGYFKNVMAPFDEFSFSRHSLRNFKDLEIPMSSITEALEIAKKTPSACNRQAWRTYIFTDKALIQEILKIQGGNRGFGHLADKLIIVTSELGVFGHSFERNQAFIDGGMYLMNLLYALHFKKIGTCPLNCSNTPEKDKILQKLCSVPQSEVFICMIACGFPPDEFKLATSPRYDINFTNKIIG</sequence>
<evidence type="ECO:0000256" key="2">
    <source>
        <dbReference type="ARBA" id="ARBA00023002"/>
    </source>
</evidence>
<dbReference type="EMBL" id="FOKV01000001">
    <property type="protein sequence ID" value="SFB69749.1"/>
    <property type="molecule type" value="Genomic_DNA"/>
</dbReference>
<dbReference type="RefSeq" id="WP_092539469.1">
    <property type="nucleotide sequence ID" value="NZ_FOKV01000001.1"/>
</dbReference>
<dbReference type="AlphaFoldDB" id="A0A1I1D403"/>